<keyword evidence="4" id="KW-0812">Transmembrane</keyword>
<dbReference type="Proteomes" id="UP000828390">
    <property type="component" value="Unassembled WGS sequence"/>
</dbReference>
<name>A0A9D4BZJ7_DREPO</name>
<dbReference type="Pfam" id="PF22614">
    <property type="entry name" value="Slo-like_RCK"/>
    <property type="match status" value="1"/>
</dbReference>
<evidence type="ECO:0000256" key="2">
    <source>
        <dbReference type="ARBA" id="ARBA00022448"/>
    </source>
</evidence>
<evidence type="ECO:0000256" key="1">
    <source>
        <dbReference type="ARBA" id="ARBA00004141"/>
    </source>
</evidence>
<protein>
    <recommendedName>
        <fullName evidence="12">RCK N-terminal domain-containing protein</fullName>
    </recommendedName>
</protein>
<feature type="compositionally biased region" description="Low complexity" evidence="11">
    <location>
        <begin position="123"/>
        <end position="134"/>
    </location>
</feature>
<evidence type="ECO:0000313" key="13">
    <source>
        <dbReference type="EMBL" id="KAH3713812.1"/>
    </source>
</evidence>
<evidence type="ECO:0000256" key="8">
    <source>
        <dbReference type="ARBA" id="ARBA00023065"/>
    </source>
</evidence>
<evidence type="ECO:0000256" key="11">
    <source>
        <dbReference type="SAM" id="MobiDB-lite"/>
    </source>
</evidence>
<evidence type="ECO:0000256" key="6">
    <source>
        <dbReference type="ARBA" id="ARBA00022958"/>
    </source>
</evidence>
<feature type="region of interest" description="Disordered" evidence="11">
    <location>
        <begin position="681"/>
        <end position="709"/>
    </location>
</feature>
<feature type="region of interest" description="Disordered" evidence="11">
    <location>
        <begin position="116"/>
        <end position="141"/>
    </location>
</feature>
<evidence type="ECO:0000259" key="12">
    <source>
        <dbReference type="Pfam" id="PF22614"/>
    </source>
</evidence>
<reference evidence="13" key="2">
    <citation type="submission" date="2020-11" db="EMBL/GenBank/DDBJ databases">
        <authorList>
            <person name="McCartney M.A."/>
            <person name="Auch B."/>
            <person name="Kono T."/>
            <person name="Mallez S."/>
            <person name="Becker A."/>
            <person name="Gohl D.M."/>
            <person name="Silverstein K.A.T."/>
            <person name="Koren S."/>
            <person name="Bechman K.B."/>
            <person name="Herman A."/>
            <person name="Abrahante J.E."/>
            <person name="Garbe J."/>
        </authorList>
    </citation>
    <scope>NUCLEOTIDE SEQUENCE</scope>
    <source>
        <strain evidence="13">Duluth1</strain>
        <tissue evidence="13">Whole animal</tissue>
    </source>
</reference>
<sequence>MLDTTIDDPHLQLNPGPSYRLKTSDMCFYISVAKEEYSKVQLDTMKDDGTKSVRVKTTERTASDLQGHVNSEEEEEYGEEESVFSTLTLHKGFELANRVKRATFLLGDKSIPSKETEQKVITNSDNSCRSSSSNGQPITSNGCLEESRFKVTQVNLSAESQLQRRGTGINLTAESPLQRRGTGINLSAESTLPNHGIGVYLSAEPPLLRRGTGVNLLAEAPVPRSVTPVDFHHVEGTYPSKKDQVLDKFLDMDQDKFITGPSPVTLYVGSKRAICHLVREQRPLCCLEWGLNCSHCSYKNTNDQRWTNQLIILSAEKACNGIYNFIVPLRSQFIGMKSLCPIILLLGEKPERMFLETVSFFPLVYWMLGTITSVDDLLMAGINKASHLVVANKEMVQSVCEDTLADSETIVAVQTVFKLFPKVNILTELKQASNMRFMHFRAHDEYSKKISDIDRKLKSRIMSNTSHIFCLPFASGQVFSASMLDTLLYQTYVKGYLITFVRLLLGMDAENNSGHLSSIRITRATLEQFKTYGELYRALCSTTGEIPVALYRTERQSNDKPFGTAATRFSFQNNNKPDKSSMAKGKNGHHNQHDIRKASMWHIQKKWNNQNPEHKDIYDLIRNRMNCLALSVNDYCDDEYEKNVISYVILNPSPRKKLRKGDLVYVIQPSSMLAIPSRLNRTKQKRANLKRSGSDTDLNKPLNIGNTLPRERTHSLTTNLF</sequence>
<proteinExistence type="predicted"/>
<keyword evidence="8" id="KW-0406">Ion transport</keyword>
<keyword evidence="10" id="KW-0407">Ion channel</keyword>
<dbReference type="AlphaFoldDB" id="A0A9D4BZJ7"/>
<comment type="subcellular location">
    <subcellularLocation>
        <location evidence="1">Membrane</location>
        <topology evidence="1">Multi-pass membrane protein</topology>
    </subcellularLocation>
</comment>
<dbReference type="GO" id="GO:0005886">
    <property type="term" value="C:plasma membrane"/>
    <property type="evidence" value="ECO:0007669"/>
    <property type="project" value="TreeGrafter"/>
</dbReference>
<dbReference type="PANTHER" id="PTHR10027">
    <property type="entry name" value="CALCIUM-ACTIVATED POTASSIUM CHANNEL ALPHA CHAIN"/>
    <property type="match status" value="1"/>
</dbReference>
<dbReference type="OrthoDB" id="257992at2759"/>
<evidence type="ECO:0000256" key="10">
    <source>
        <dbReference type="ARBA" id="ARBA00023303"/>
    </source>
</evidence>
<evidence type="ECO:0000256" key="5">
    <source>
        <dbReference type="ARBA" id="ARBA00022826"/>
    </source>
</evidence>
<keyword evidence="7" id="KW-1133">Transmembrane helix</keyword>
<evidence type="ECO:0000256" key="4">
    <source>
        <dbReference type="ARBA" id="ARBA00022692"/>
    </source>
</evidence>
<keyword evidence="2" id="KW-0813">Transport</keyword>
<dbReference type="Gene3D" id="3.40.50.720">
    <property type="entry name" value="NAD(P)-binding Rossmann-like Domain"/>
    <property type="match status" value="1"/>
</dbReference>
<comment type="caution">
    <text evidence="13">The sequence shown here is derived from an EMBL/GenBank/DDBJ whole genome shotgun (WGS) entry which is preliminary data.</text>
</comment>
<evidence type="ECO:0000313" key="14">
    <source>
        <dbReference type="Proteomes" id="UP000828390"/>
    </source>
</evidence>
<keyword evidence="3" id="KW-0633">Potassium transport</keyword>
<dbReference type="GO" id="GO:0015271">
    <property type="term" value="F:outward rectifier potassium channel activity"/>
    <property type="evidence" value="ECO:0007669"/>
    <property type="project" value="TreeGrafter"/>
</dbReference>
<dbReference type="InterPro" id="IPR047871">
    <property type="entry name" value="K_chnl_Slo-like"/>
</dbReference>
<keyword evidence="14" id="KW-1185">Reference proteome</keyword>
<evidence type="ECO:0000256" key="3">
    <source>
        <dbReference type="ARBA" id="ARBA00022538"/>
    </source>
</evidence>
<accession>A0A9D4BZJ7</accession>
<dbReference type="PANTHER" id="PTHR10027:SF10">
    <property type="entry name" value="SLOWPOKE 2, ISOFORM D"/>
    <property type="match status" value="1"/>
</dbReference>
<organism evidence="13 14">
    <name type="scientific">Dreissena polymorpha</name>
    <name type="common">Zebra mussel</name>
    <name type="synonym">Mytilus polymorpha</name>
    <dbReference type="NCBI Taxonomy" id="45954"/>
    <lineage>
        <taxon>Eukaryota</taxon>
        <taxon>Metazoa</taxon>
        <taxon>Spiralia</taxon>
        <taxon>Lophotrochozoa</taxon>
        <taxon>Mollusca</taxon>
        <taxon>Bivalvia</taxon>
        <taxon>Autobranchia</taxon>
        <taxon>Heteroconchia</taxon>
        <taxon>Euheterodonta</taxon>
        <taxon>Imparidentia</taxon>
        <taxon>Neoheterodontei</taxon>
        <taxon>Myida</taxon>
        <taxon>Dreissenoidea</taxon>
        <taxon>Dreissenidae</taxon>
        <taxon>Dreissena</taxon>
    </lineage>
</organism>
<keyword evidence="9" id="KW-0472">Membrane</keyword>
<dbReference type="InterPro" id="IPR003148">
    <property type="entry name" value="RCK_N"/>
</dbReference>
<evidence type="ECO:0000256" key="7">
    <source>
        <dbReference type="ARBA" id="ARBA00022989"/>
    </source>
</evidence>
<feature type="region of interest" description="Disordered" evidence="11">
    <location>
        <begin position="568"/>
        <end position="591"/>
    </location>
</feature>
<evidence type="ECO:0000256" key="9">
    <source>
        <dbReference type="ARBA" id="ARBA00023136"/>
    </source>
</evidence>
<reference evidence="13" key="1">
    <citation type="journal article" date="2019" name="bioRxiv">
        <title>The Genome of the Zebra Mussel, Dreissena polymorpha: A Resource for Invasive Species Research.</title>
        <authorList>
            <person name="McCartney M.A."/>
            <person name="Auch B."/>
            <person name="Kono T."/>
            <person name="Mallez S."/>
            <person name="Zhang Y."/>
            <person name="Obille A."/>
            <person name="Becker A."/>
            <person name="Abrahante J.E."/>
            <person name="Garbe J."/>
            <person name="Badalamenti J.P."/>
            <person name="Herman A."/>
            <person name="Mangelson H."/>
            <person name="Liachko I."/>
            <person name="Sullivan S."/>
            <person name="Sone E.D."/>
            <person name="Koren S."/>
            <person name="Silverstein K.A.T."/>
            <person name="Beckman K.B."/>
            <person name="Gohl D.M."/>
        </authorList>
    </citation>
    <scope>NUCLEOTIDE SEQUENCE</scope>
    <source>
        <strain evidence="13">Duluth1</strain>
        <tissue evidence="13">Whole animal</tissue>
    </source>
</reference>
<keyword evidence="6" id="KW-0630">Potassium</keyword>
<gene>
    <name evidence="13" type="ORF">DPMN_073613</name>
</gene>
<dbReference type="FunFam" id="3.40.50.720:FF:000034">
    <property type="entry name" value="Potassium channel subfamily T member 1"/>
    <property type="match status" value="1"/>
</dbReference>
<keyword evidence="5" id="KW-0631">Potassium channel</keyword>
<dbReference type="EMBL" id="JAIWYP010000014">
    <property type="protein sequence ID" value="KAH3713812.1"/>
    <property type="molecule type" value="Genomic_DNA"/>
</dbReference>
<dbReference type="GO" id="GO:0005228">
    <property type="term" value="F:intracellular sodium-activated potassium channel activity"/>
    <property type="evidence" value="ECO:0007669"/>
    <property type="project" value="TreeGrafter"/>
</dbReference>
<feature type="domain" description="RCK N-terminal" evidence="12">
    <location>
        <begin position="308"/>
        <end position="427"/>
    </location>
</feature>